<feature type="domain" description="Thiamine pyrophosphate enzyme N-terminal TPP-binding" evidence="5">
    <location>
        <begin position="8"/>
        <end position="118"/>
    </location>
</feature>
<reference evidence="6 7" key="1">
    <citation type="submission" date="2019-08" db="EMBL/GenBank/DDBJ databases">
        <title>In-depth cultivation of the pig gut microbiome towards novel bacterial diversity and tailored functional studies.</title>
        <authorList>
            <person name="Wylensek D."/>
            <person name="Hitch T.C.A."/>
            <person name="Clavel T."/>
        </authorList>
    </citation>
    <scope>NUCLEOTIDE SEQUENCE [LARGE SCALE GENOMIC DNA]</scope>
    <source>
        <strain evidence="6 7">WCA-693-APC-5D-A</strain>
    </source>
</reference>
<dbReference type="PANTHER" id="PTHR42818">
    <property type="entry name" value="SULFOPYRUVATE DECARBOXYLASE SUBUNIT ALPHA"/>
    <property type="match status" value="1"/>
</dbReference>
<proteinExistence type="predicted"/>
<organism evidence="6 7">
    <name type="scientific">Anaerovibrio slackiae</name>
    <dbReference type="NCBI Taxonomy" id="2652309"/>
    <lineage>
        <taxon>Bacteria</taxon>
        <taxon>Bacillati</taxon>
        <taxon>Bacillota</taxon>
        <taxon>Negativicutes</taxon>
        <taxon>Selenomonadales</taxon>
        <taxon>Selenomonadaceae</taxon>
        <taxon>Anaerovibrio</taxon>
    </lineage>
</organism>
<dbReference type="CDD" id="cd07035">
    <property type="entry name" value="TPP_PYR_POX_like"/>
    <property type="match status" value="1"/>
</dbReference>
<keyword evidence="3 6" id="KW-0456">Lyase</keyword>
<dbReference type="Pfam" id="PF02775">
    <property type="entry name" value="TPP_enzyme_C"/>
    <property type="match status" value="1"/>
</dbReference>
<dbReference type="InterPro" id="IPR017684">
    <property type="entry name" value="Phosphono-pyrv_decarboxylase"/>
</dbReference>
<dbReference type="GO" id="GO:0030976">
    <property type="term" value="F:thiamine pyrophosphate binding"/>
    <property type="evidence" value="ECO:0007669"/>
    <property type="project" value="InterPro"/>
</dbReference>
<dbReference type="AlphaFoldDB" id="A0A6I2UDD4"/>
<dbReference type="InterPro" id="IPR051818">
    <property type="entry name" value="TPP_dependent_decarboxylase"/>
</dbReference>
<comment type="caution">
    <text evidence="6">The sequence shown here is derived from an EMBL/GenBank/DDBJ whole genome shotgun (WGS) entry which is preliminary data.</text>
</comment>
<dbReference type="PROSITE" id="PS00187">
    <property type="entry name" value="TPP_ENZYMES"/>
    <property type="match status" value="1"/>
</dbReference>
<evidence type="ECO:0000313" key="6">
    <source>
        <dbReference type="EMBL" id="MSU07845.1"/>
    </source>
</evidence>
<evidence type="ECO:0000256" key="3">
    <source>
        <dbReference type="ARBA" id="ARBA00023239"/>
    </source>
</evidence>
<dbReference type="SUPFAM" id="SSF52518">
    <property type="entry name" value="Thiamin diphosphate-binding fold (THDP-binding)"/>
    <property type="match status" value="2"/>
</dbReference>
<dbReference type="PANTHER" id="PTHR42818:SF1">
    <property type="entry name" value="SULFOPYRUVATE DECARBOXYLASE"/>
    <property type="match status" value="1"/>
</dbReference>
<dbReference type="GeneID" id="96777762"/>
<dbReference type="RefSeq" id="WP_154405769.1">
    <property type="nucleotide sequence ID" value="NZ_VUNR01000003.1"/>
</dbReference>
<dbReference type="Proteomes" id="UP000433181">
    <property type="component" value="Unassembled WGS sequence"/>
</dbReference>
<sequence length="380" mass="41347">MRVENFVEALEADFFAGVPDSLLKPLSSYLMDNYGTDAQHHVIAANEGNAVAVAAGYYLATGRVPVVYMQNSGEGNIVNPVASLLHRKVYGIPEIFVIGWRGGPGQKDEPQHVFQGEITLQLLDVLEIPYMVLGKETELTELRRCMADFRHVLQQGGSVALVVKKGALEYEGKLKYANSYTLLREEIIRQIIAVSGNAPIVSTTGKASRELFELREQQGGAVREEMLHGRDFLTVGSMGHSSSIALGIAMQKPEQDIWCVDGDGALLMHMGAMAVIGKAHPDNFIHVIINNEAHESVGGMPTAGNTADFAAIARGCGYDEAVSVRDMQSLQEVLQRYAGAKGLRFVEVRSAIGARIDLGRPTSTAEENKKYFMAHLAVCE</sequence>
<dbReference type="Pfam" id="PF02776">
    <property type="entry name" value="TPP_enzyme_N"/>
    <property type="match status" value="1"/>
</dbReference>
<accession>A0A6I2UDD4</accession>
<dbReference type="InterPro" id="IPR012001">
    <property type="entry name" value="Thiamin_PyroP_enz_TPP-bd_dom"/>
</dbReference>
<dbReference type="GO" id="GO:0000287">
    <property type="term" value="F:magnesium ion binding"/>
    <property type="evidence" value="ECO:0007669"/>
    <property type="project" value="InterPro"/>
</dbReference>
<dbReference type="EMBL" id="VUNR01000003">
    <property type="protein sequence ID" value="MSU07845.1"/>
    <property type="molecule type" value="Genomic_DNA"/>
</dbReference>
<dbReference type="InterPro" id="IPR000399">
    <property type="entry name" value="TPP-bd_CS"/>
</dbReference>
<evidence type="ECO:0000259" key="5">
    <source>
        <dbReference type="Pfam" id="PF02776"/>
    </source>
</evidence>
<protein>
    <submittedName>
        <fullName evidence="6">Phosphonopyruvate decarboxylase</fullName>
        <ecNumber evidence="6">4.1.1.82</ecNumber>
    </submittedName>
</protein>
<gene>
    <name evidence="6" type="primary">aepY</name>
    <name evidence="6" type="ORF">FYJ84_02430</name>
</gene>
<keyword evidence="6" id="KW-0670">Pyruvate</keyword>
<dbReference type="InterPro" id="IPR029061">
    <property type="entry name" value="THDP-binding"/>
</dbReference>
<dbReference type="InterPro" id="IPR011766">
    <property type="entry name" value="TPP_enzyme_TPP-bd"/>
</dbReference>
<evidence type="ECO:0000313" key="7">
    <source>
        <dbReference type="Proteomes" id="UP000433181"/>
    </source>
</evidence>
<dbReference type="EC" id="4.1.1.82" evidence="6"/>
<evidence type="ECO:0000259" key="4">
    <source>
        <dbReference type="Pfam" id="PF02775"/>
    </source>
</evidence>
<dbReference type="CDD" id="cd03371">
    <property type="entry name" value="TPP_PpyrDC"/>
    <property type="match status" value="1"/>
</dbReference>
<dbReference type="NCBIfam" id="TIGR03297">
    <property type="entry name" value="Ppyr-DeCO2ase"/>
    <property type="match status" value="1"/>
</dbReference>
<keyword evidence="7" id="KW-1185">Reference proteome</keyword>
<evidence type="ECO:0000256" key="2">
    <source>
        <dbReference type="ARBA" id="ARBA00023052"/>
    </source>
</evidence>
<keyword evidence="2" id="KW-0786">Thiamine pyrophosphate</keyword>
<keyword evidence="1" id="KW-0210">Decarboxylase</keyword>
<dbReference type="Gene3D" id="3.40.50.970">
    <property type="match status" value="2"/>
</dbReference>
<dbReference type="GO" id="GO:0032923">
    <property type="term" value="P:organic phosphonate biosynthetic process"/>
    <property type="evidence" value="ECO:0007669"/>
    <property type="project" value="InterPro"/>
</dbReference>
<dbReference type="GO" id="GO:0033980">
    <property type="term" value="F:phosphonopyruvate decarboxylase activity"/>
    <property type="evidence" value="ECO:0007669"/>
    <property type="project" value="UniProtKB-EC"/>
</dbReference>
<evidence type="ECO:0000256" key="1">
    <source>
        <dbReference type="ARBA" id="ARBA00022793"/>
    </source>
</evidence>
<name>A0A6I2UDD4_9FIRM</name>
<feature type="domain" description="Thiamine pyrophosphate enzyme TPP-binding" evidence="4">
    <location>
        <begin position="234"/>
        <end position="348"/>
    </location>
</feature>